<dbReference type="EMBL" id="JAFJYH010000175">
    <property type="protein sequence ID" value="KAG4416751.1"/>
    <property type="molecule type" value="Genomic_DNA"/>
</dbReference>
<feature type="signal peptide" evidence="1">
    <location>
        <begin position="1"/>
        <end position="21"/>
    </location>
</feature>
<gene>
    <name evidence="2" type="ORF">IFR04_010080</name>
</gene>
<feature type="chain" id="PRO_5034166491" evidence="1">
    <location>
        <begin position="22"/>
        <end position="166"/>
    </location>
</feature>
<evidence type="ECO:0000313" key="2">
    <source>
        <dbReference type="EMBL" id="KAG4416751.1"/>
    </source>
</evidence>
<evidence type="ECO:0000256" key="1">
    <source>
        <dbReference type="SAM" id="SignalP"/>
    </source>
</evidence>
<accession>A0A8H7TDB9</accession>
<proteinExistence type="predicted"/>
<reference evidence="2" key="1">
    <citation type="submission" date="2021-02" db="EMBL/GenBank/DDBJ databases">
        <title>Genome sequence Cadophora malorum strain M34.</title>
        <authorList>
            <person name="Stefanovic E."/>
            <person name="Vu D."/>
            <person name="Scully C."/>
            <person name="Dijksterhuis J."/>
            <person name="Roader J."/>
            <person name="Houbraken J."/>
        </authorList>
    </citation>
    <scope>NUCLEOTIDE SEQUENCE</scope>
    <source>
        <strain evidence="2">M34</strain>
    </source>
</reference>
<name>A0A8H7TDB9_9HELO</name>
<keyword evidence="1" id="KW-0732">Signal</keyword>
<dbReference type="AlphaFoldDB" id="A0A8H7TDB9"/>
<dbReference type="Proteomes" id="UP000664132">
    <property type="component" value="Unassembled WGS sequence"/>
</dbReference>
<comment type="caution">
    <text evidence="2">The sequence shown here is derived from an EMBL/GenBank/DDBJ whole genome shotgun (WGS) entry which is preliminary data.</text>
</comment>
<dbReference type="OrthoDB" id="4586993at2759"/>
<sequence length="166" mass="18914">MPAHRFLRLVMLAMLSTIVLANPAFNIPEGEGFGFELQTTTLADGTQETKWVPSQALLDEQQARWENMFLRDPITGEYLRDPLTNKTIPNPEYDLPSTERKAFNPPNRAECREVSAHEWYVVQCCGGGPCEDCSFGLEEFRILDNKNSGHKFAVFDIPSTLWNLYK</sequence>
<organism evidence="2 3">
    <name type="scientific">Cadophora malorum</name>
    <dbReference type="NCBI Taxonomy" id="108018"/>
    <lineage>
        <taxon>Eukaryota</taxon>
        <taxon>Fungi</taxon>
        <taxon>Dikarya</taxon>
        <taxon>Ascomycota</taxon>
        <taxon>Pezizomycotina</taxon>
        <taxon>Leotiomycetes</taxon>
        <taxon>Helotiales</taxon>
        <taxon>Ploettnerulaceae</taxon>
        <taxon>Cadophora</taxon>
    </lineage>
</organism>
<keyword evidence="3" id="KW-1185">Reference proteome</keyword>
<protein>
    <submittedName>
        <fullName evidence="2">Uncharacterized protein</fullName>
    </submittedName>
</protein>
<evidence type="ECO:0000313" key="3">
    <source>
        <dbReference type="Proteomes" id="UP000664132"/>
    </source>
</evidence>